<dbReference type="GO" id="GO:0030687">
    <property type="term" value="C:preribosome, large subunit precursor"/>
    <property type="evidence" value="ECO:0007669"/>
    <property type="project" value="TreeGrafter"/>
</dbReference>
<dbReference type="Pfam" id="PF08145">
    <property type="entry name" value="BOP1NT"/>
    <property type="match status" value="1"/>
</dbReference>
<dbReference type="InterPro" id="IPR028598">
    <property type="entry name" value="BOP1/Erb1"/>
</dbReference>
<comment type="subcellular location">
    <subcellularLocation>
        <location evidence="1">Nucleus</location>
        <location evidence="1">Nucleolus</location>
    </subcellularLocation>
</comment>
<feature type="domain" description="BOP1 N-terminal" evidence="7">
    <location>
        <begin position="116"/>
        <end position="167"/>
    </location>
</feature>
<evidence type="ECO:0000256" key="1">
    <source>
        <dbReference type="ARBA" id="ARBA00004604"/>
    </source>
</evidence>
<dbReference type="GO" id="GO:0000463">
    <property type="term" value="P:maturation of LSU-rRNA from tricistronic rRNA transcript (SSU-rRNA, 5.8S rRNA, LSU-rRNA)"/>
    <property type="evidence" value="ECO:0007669"/>
    <property type="project" value="TreeGrafter"/>
</dbReference>
<dbReference type="PANTHER" id="PTHR17605">
    <property type="entry name" value="RIBOSOME BIOGENESIS PROTEIN BOP1 BLOCK OF PROLIFERATION 1 PROTEIN"/>
    <property type="match status" value="1"/>
</dbReference>
<evidence type="ECO:0000256" key="6">
    <source>
        <dbReference type="ARBA" id="ARBA00023242"/>
    </source>
</evidence>
<comment type="caution">
    <text evidence="8">The sequence shown here is derived from an EMBL/GenBank/DDBJ whole genome shotgun (WGS) entry which is preliminary data.</text>
</comment>
<keyword evidence="6" id="KW-0539">Nucleus</keyword>
<evidence type="ECO:0000256" key="5">
    <source>
        <dbReference type="ARBA" id="ARBA00022737"/>
    </source>
</evidence>
<reference evidence="9" key="1">
    <citation type="journal article" date="2019" name="Curr. Biol.">
        <title>Genome Sequence of Striga asiatica Provides Insight into the Evolution of Plant Parasitism.</title>
        <authorList>
            <person name="Yoshida S."/>
            <person name="Kim S."/>
            <person name="Wafula E.K."/>
            <person name="Tanskanen J."/>
            <person name="Kim Y.M."/>
            <person name="Honaas L."/>
            <person name="Yang Z."/>
            <person name="Spallek T."/>
            <person name="Conn C.E."/>
            <person name="Ichihashi Y."/>
            <person name="Cheong K."/>
            <person name="Cui S."/>
            <person name="Der J.P."/>
            <person name="Gundlach H."/>
            <person name="Jiao Y."/>
            <person name="Hori C."/>
            <person name="Ishida J.K."/>
            <person name="Kasahara H."/>
            <person name="Kiba T."/>
            <person name="Kim M.S."/>
            <person name="Koo N."/>
            <person name="Laohavisit A."/>
            <person name="Lee Y.H."/>
            <person name="Lumba S."/>
            <person name="McCourt P."/>
            <person name="Mortimer J.C."/>
            <person name="Mutuku J.M."/>
            <person name="Nomura T."/>
            <person name="Sasaki-Sekimoto Y."/>
            <person name="Seto Y."/>
            <person name="Wang Y."/>
            <person name="Wakatake T."/>
            <person name="Sakakibara H."/>
            <person name="Demura T."/>
            <person name="Yamaguchi S."/>
            <person name="Yoneyama K."/>
            <person name="Manabe R.I."/>
            <person name="Nelson D.C."/>
            <person name="Schulman A.H."/>
            <person name="Timko M.P."/>
            <person name="dePamphilis C.W."/>
            <person name="Choi D."/>
            <person name="Shirasu K."/>
        </authorList>
    </citation>
    <scope>NUCLEOTIDE SEQUENCE [LARGE SCALE GENOMIC DNA]</scope>
    <source>
        <strain evidence="9">cv. UVA1</strain>
    </source>
</reference>
<proteinExistence type="predicted"/>
<keyword evidence="5" id="KW-0677">Repeat</keyword>
<protein>
    <submittedName>
        <fullName evidence="8">Ribosome biogenesis protein BOP1 homolog</fullName>
    </submittedName>
</protein>
<feature type="non-terminal residue" evidence="8">
    <location>
        <position position="168"/>
    </location>
</feature>
<dbReference type="OrthoDB" id="5571054at2759"/>
<dbReference type="InterPro" id="IPR012953">
    <property type="entry name" value="BOP1_N_dom"/>
</dbReference>
<organism evidence="8 9">
    <name type="scientific">Striga asiatica</name>
    <name type="common">Asiatic witchweed</name>
    <name type="synonym">Buchnera asiatica</name>
    <dbReference type="NCBI Taxonomy" id="4170"/>
    <lineage>
        <taxon>Eukaryota</taxon>
        <taxon>Viridiplantae</taxon>
        <taxon>Streptophyta</taxon>
        <taxon>Embryophyta</taxon>
        <taxon>Tracheophyta</taxon>
        <taxon>Spermatophyta</taxon>
        <taxon>Magnoliopsida</taxon>
        <taxon>eudicotyledons</taxon>
        <taxon>Gunneridae</taxon>
        <taxon>Pentapetalae</taxon>
        <taxon>asterids</taxon>
        <taxon>lamiids</taxon>
        <taxon>Lamiales</taxon>
        <taxon>Orobanchaceae</taxon>
        <taxon>Buchnereae</taxon>
        <taxon>Striga</taxon>
    </lineage>
</organism>
<evidence type="ECO:0000256" key="3">
    <source>
        <dbReference type="ARBA" id="ARBA00022552"/>
    </source>
</evidence>
<evidence type="ECO:0000256" key="2">
    <source>
        <dbReference type="ARBA" id="ARBA00022517"/>
    </source>
</evidence>
<dbReference type="Proteomes" id="UP000325081">
    <property type="component" value="Unassembled WGS sequence"/>
</dbReference>
<keyword evidence="3" id="KW-0698">rRNA processing</keyword>
<dbReference type="AlphaFoldDB" id="A0A5A7RJB8"/>
<dbReference type="PANTHER" id="PTHR17605:SF0">
    <property type="entry name" value="RIBOSOME BIOGENESIS PROTEIN BOP1"/>
    <property type="match status" value="1"/>
</dbReference>
<evidence type="ECO:0000313" key="8">
    <source>
        <dbReference type="EMBL" id="GER57218.1"/>
    </source>
</evidence>
<accession>A0A5A7RJB8</accession>
<keyword evidence="9" id="KW-1185">Reference proteome</keyword>
<sequence>MALRCKHVLMGSVSDFKSGVKHGLGCYHFSGAALSRRELNFWTSILALRVNRKSLGSNNITLKYRGTFTIGNTYGIDGKFVVVDRPEKVGLNLMISLRKILNCTPCGMIAALGKDGLAHIAAPNPKFPCHEESYNPSPEYIPTAEEINSYKFMFEEDRPKFIQKQYPH</sequence>
<evidence type="ECO:0000313" key="9">
    <source>
        <dbReference type="Proteomes" id="UP000325081"/>
    </source>
</evidence>
<dbReference type="GO" id="GO:0070545">
    <property type="term" value="C:PeBoW complex"/>
    <property type="evidence" value="ECO:0007669"/>
    <property type="project" value="TreeGrafter"/>
</dbReference>
<gene>
    <name evidence="8" type="ORF">STAS_35011</name>
</gene>
<evidence type="ECO:0000259" key="7">
    <source>
        <dbReference type="Pfam" id="PF08145"/>
    </source>
</evidence>
<evidence type="ECO:0000256" key="4">
    <source>
        <dbReference type="ARBA" id="ARBA00022574"/>
    </source>
</evidence>
<name>A0A5A7RJB8_STRAF</name>
<keyword evidence="4" id="KW-0853">WD repeat</keyword>
<dbReference type="GO" id="GO:0043021">
    <property type="term" value="F:ribonucleoprotein complex binding"/>
    <property type="evidence" value="ECO:0007669"/>
    <property type="project" value="TreeGrafter"/>
</dbReference>
<dbReference type="EMBL" id="BKCP01013181">
    <property type="protein sequence ID" value="GER57218.1"/>
    <property type="molecule type" value="Genomic_DNA"/>
</dbReference>
<keyword evidence="2" id="KW-0690">Ribosome biogenesis</keyword>